<evidence type="ECO:0000313" key="3">
    <source>
        <dbReference type="Proteomes" id="UP000295254"/>
    </source>
</evidence>
<accession>A0A4R4KGI2</accession>
<proteinExistence type="predicted"/>
<gene>
    <name evidence="2" type="ORF">EIY72_03695</name>
</gene>
<keyword evidence="1" id="KW-0812">Transmembrane</keyword>
<keyword evidence="1" id="KW-1133">Transmembrane helix</keyword>
<dbReference type="EMBL" id="RRZK01000005">
    <property type="protein sequence ID" value="TDB67164.1"/>
    <property type="molecule type" value="Genomic_DNA"/>
</dbReference>
<protein>
    <submittedName>
        <fullName evidence="2">Uncharacterized protein</fullName>
    </submittedName>
</protein>
<evidence type="ECO:0000256" key="1">
    <source>
        <dbReference type="SAM" id="Phobius"/>
    </source>
</evidence>
<dbReference type="Proteomes" id="UP000295254">
    <property type="component" value="Unassembled WGS sequence"/>
</dbReference>
<comment type="caution">
    <text evidence="2">The sequence shown here is derived from an EMBL/GenBank/DDBJ whole genome shotgun (WGS) entry which is preliminary data.</text>
</comment>
<organism evidence="2 3">
    <name type="scientific">Pseudomonas vancouverensis</name>
    <dbReference type="NCBI Taxonomy" id="95300"/>
    <lineage>
        <taxon>Bacteria</taxon>
        <taxon>Pseudomonadati</taxon>
        <taxon>Pseudomonadota</taxon>
        <taxon>Gammaproteobacteria</taxon>
        <taxon>Pseudomonadales</taxon>
        <taxon>Pseudomonadaceae</taxon>
        <taxon>Pseudomonas</taxon>
    </lineage>
</organism>
<evidence type="ECO:0000313" key="2">
    <source>
        <dbReference type="EMBL" id="TDB67164.1"/>
    </source>
</evidence>
<reference evidence="3" key="1">
    <citation type="journal article" date="2019" name="bioRxiv">
        <title>Bacterially produced spermidine induces plant systemic susceptibility to pathogens.</title>
        <authorList>
            <person name="Melnyk R.A."/>
            <person name="Beskrovnaya P.A."/>
            <person name="Liu Z."/>
            <person name="Song Y."/>
            <person name="Haney C.H."/>
        </authorList>
    </citation>
    <scope>NUCLEOTIDE SEQUENCE [LARGE SCALE GENOMIC DNA]</scope>
    <source>
        <strain evidence="3">Dha-51</strain>
    </source>
</reference>
<dbReference type="RefSeq" id="WP_132680105.1">
    <property type="nucleotide sequence ID" value="NZ_LT629803.1"/>
</dbReference>
<sequence length="189" mass="21092">MDLISGFSSVLTAALGGLISSGVITYVLGARRAEREVLRGKLESLYTELSKDMRLVHVRANACVDDVQKLEQDQSIDSDVPDSAKNTESQLPFDRYSSLINIYFPSVVPAYQNFFSVYQAVNALHIRTQVDLLLNGKTSVSRFDDILKKASELGPCAMAVHSALLYEADKINCPLWRRPFLKKRHDPTV</sequence>
<dbReference type="AlphaFoldDB" id="A0A4R4KGI2"/>
<keyword evidence="1" id="KW-0472">Membrane</keyword>
<name>A0A4R4KGI2_PSEVA</name>
<keyword evidence="3" id="KW-1185">Reference proteome</keyword>
<feature type="transmembrane region" description="Helical" evidence="1">
    <location>
        <begin position="6"/>
        <end position="29"/>
    </location>
</feature>